<gene>
    <name evidence="7" type="ORF">BD289DRAFT_434882</name>
</gene>
<keyword evidence="4" id="KW-0804">Transcription</keyword>
<dbReference type="CDD" id="cd12148">
    <property type="entry name" value="fungal_TF_MHR"/>
    <property type="match status" value="1"/>
</dbReference>
<feature type="domain" description="Xylanolytic transcriptional activator regulatory" evidence="6">
    <location>
        <begin position="157"/>
        <end position="341"/>
    </location>
</feature>
<accession>A0A2T3A6X5</accession>
<dbReference type="PANTHER" id="PTHR47660">
    <property type="entry name" value="TRANSCRIPTION FACTOR WITH C2H2 AND ZN(2)-CYS(6) DNA BINDING DOMAIN (EUROFUNG)-RELATED-RELATED"/>
    <property type="match status" value="1"/>
</dbReference>
<evidence type="ECO:0000313" key="7">
    <source>
        <dbReference type="EMBL" id="PSR84008.1"/>
    </source>
</evidence>
<organism evidence="7 8">
    <name type="scientific">Coniella lustricola</name>
    <dbReference type="NCBI Taxonomy" id="2025994"/>
    <lineage>
        <taxon>Eukaryota</taxon>
        <taxon>Fungi</taxon>
        <taxon>Dikarya</taxon>
        <taxon>Ascomycota</taxon>
        <taxon>Pezizomycotina</taxon>
        <taxon>Sordariomycetes</taxon>
        <taxon>Sordariomycetidae</taxon>
        <taxon>Diaporthales</taxon>
        <taxon>Schizoparmaceae</taxon>
        <taxon>Coniella</taxon>
    </lineage>
</organism>
<evidence type="ECO:0000256" key="5">
    <source>
        <dbReference type="ARBA" id="ARBA00023242"/>
    </source>
</evidence>
<dbReference type="OrthoDB" id="4578585at2759"/>
<keyword evidence="1" id="KW-0479">Metal-binding</keyword>
<evidence type="ECO:0000256" key="2">
    <source>
        <dbReference type="ARBA" id="ARBA00022833"/>
    </source>
</evidence>
<evidence type="ECO:0000259" key="6">
    <source>
        <dbReference type="Pfam" id="PF04082"/>
    </source>
</evidence>
<dbReference type="STRING" id="2025994.A0A2T3A6X5"/>
<keyword evidence="5" id="KW-0539">Nucleus</keyword>
<dbReference type="InterPro" id="IPR007219">
    <property type="entry name" value="XnlR_reg_dom"/>
</dbReference>
<dbReference type="Pfam" id="PF04082">
    <property type="entry name" value="Fungal_trans"/>
    <property type="match status" value="1"/>
</dbReference>
<reference evidence="7 8" key="1">
    <citation type="journal article" date="2018" name="Mycol. Prog.">
        <title>Coniella lustricola, a new species from submerged detritus.</title>
        <authorList>
            <person name="Raudabaugh D.B."/>
            <person name="Iturriaga T."/>
            <person name="Carver A."/>
            <person name="Mondo S."/>
            <person name="Pangilinan J."/>
            <person name="Lipzen A."/>
            <person name="He G."/>
            <person name="Amirebrahimi M."/>
            <person name="Grigoriev I.V."/>
            <person name="Miller A.N."/>
        </authorList>
    </citation>
    <scope>NUCLEOTIDE SEQUENCE [LARGE SCALE GENOMIC DNA]</scope>
    <source>
        <strain evidence="7 8">B22-T-1</strain>
    </source>
</reference>
<evidence type="ECO:0000256" key="1">
    <source>
        <dbReference type="ARBA" id="ARBA00022723"/>
    </source>
</evidence>
<protein>
    <recommendedName>
        <fullName evidence="6">Xylanolytic transcriptional activator regulatory domain-containing protein</fullName>
    </recommendedName>
</protein>
<keyword evidence="2" id="KW-0862">Zinc</keyword>
<dbReference type="GO" id="GO:0008270">
    <property type="term" value="F:zinc ion binding"/>
    <property type="evidence" value="ECO:0007669"/>
    <property type="project" value="InterPro"/>
</dbReference>
<evidence type="ECO:0000313" key="8">
    <source>
        <dbReference type="Proteomes" id="UP000241462"/>
    </source>
</evidence>
<dbReference type="GO" id="GO:0003677">
    <property type="term" value="F:DNA binding"/>
    <property type="evidence" value="ECO:0007669"/>
    <property type="project" value="InterPro"/>
</dbReference>
<keyword evidence="3" id="KW-0805">Transcription regulation</keyword>
<evidence type="ECO:0000256" key="4">
    <source>
        <dbReference type="ARBA" id="ARBA00023163"/>
    </source>
</evidence>
<keyword evidence="8" id="KW-1185">Reference proteome</keyword>
<dbReference type="Proteomes" id="UP000241462">
    <property type="component" value="Unassembled WGS sequence"/>
</dbReference>
<dbReference type="GO" id="GO:0006351">
    <property type="term" value="P:DNA-templated transcription"/>
    <property type="evidence" value="ECO:0007669"/>
    <property type="project" value="InterPro"/>
</dbReference>
<proteinExistence type="predicted"/>
<sequence>MGTYGRRGIPAQILCKATTYRATRLTTCTKARVQYPSEYRSTSQAEGFAAPLYTDSSHVSSIDGFSALSYAMIASPSHEGAAEQPIMTELNIAVNTSTSSTSSSSESAFSKTAGLEADDYFVSSTSPSASREELEGPSSLSDFIAKNTDLFSRLTLIFFKDIHPYWPILHEPTFDIKDAPDLLVATLAMLASWSLGGTEYNILKQHILKEILITPGPALIFSLPDLQAQLFRIVYALCCREDEALLMKAVHLNAILVSTCRGLGIFDGGPLPEHLENCAFRSWLAKEQIHRLAFSVLRVDAYLAALLNQPPSVRYQELNIPLPKSPALWSCSSEQERRNLQWKEPGGRDKALFSCLMRDALAEPGAAQQPSFSHCLTALDRHLGLCALQNGVWEAASEAHSAASDELVTKLTPGSPIKIWRSHLKCWRQGMEAECHMSNRIFCPEQWRTQPAGFREHTTATSENSLQELDPVHRLDYMSLTLWHMSSLKMHTPLSLLQQHSSLAGRIHPSSDKNRTTRGAVALMSLARLRTWMASQCPRIAVWNAAQIARLFTCSTRPSANTTVQRLHGMSLECLLNPLAISSLLTSALVALVYARQTMACQICVPRLQEHPIVVDLFDPSAADMDPNFELWRDKGEGQAVWGSSGITLCKCQSKILYDWFMNIVKNVGGVSDLITKLWLDAGAF</sequence>
<dbReference type="AlphaFoldDB" id="A0A2T3A6X5"/>
<dbReference type="InParanoid" id="A0A2T3A6X5"/>
<dbReference type="PANTHER" id="PTHR47660:SF2">
    <property type="entry name" value="TRANSCRIPTION FACTOR WITH C2H2 AND ZN(2)-CYS(6) DNA BINDING DOMAIN (EUROFUNG)"/>
    <property type="match status" value="1"/>
</dbReference>
<evidence type="ECO:0000256" key="3">
    <source>
        <dbReference type="ARBA" id="ARBA00023015"/>
    </source>
</evidence>
<name>A0A2T3A6X5_9PEZI</name>
<dbReference type="EMBL" id="KZ678450">
    <property type="protein sequence ID" value="PSR84008.1"/>
    <property type="molecule type" value="Genomic_DNA"/>
</dbReference>